<keyword evidence="11" id="KW-0963">Cytoplasm</keyword>
<dbReference type="GO" id="GO:0005524">
    <property type="term" value="F:ATP binding"/>
    <property type="evidence" value="ECO:0007669"/>
    <property type="project" value="UniProtKB-UniRule"/>
</dbReference>
<feature type="binding site" evidence="11">
    <location>
        <position position="34"/>
    </location>
    <ligand>
        <name>substrate</name>
    </ligand>
</feature>
<dbReference type="AlphaFoldDB" id="A0A5S5MBP5"/>
<keyword evidence="9 11" id="KW-0057">Aromatic amino acid biosynthesis</keyword>
<dbReference type="RefSeq" id="WP_139450983.1">
    <property type="nucleotide sequence ID" value="NZ_VDMB01000051.1"/>
</dbReference>
<evidence type="ECO:0000256" key="5">
    <source>
        <dbReference type="ARBA" id="ARBA00022679"/>
    </source>
</evidence>
<dbReference type="PRINTS" id="PR01100">
    <property type="entry name" value="SHIKIMTKNASE"/>
</dbReference>
<accession>A0A5S5MBP5</accession>
<dbReference type="CDD" id="cd00464">
    <property type="entry name" value="SK"/>
    <property type="match status" value="1"/>
</dbReference>
<dbReference type="Proteomes" id="UP000321899">
    <property type="component" value="Unassembled WGS sequence"/>
</dbReference>
<protein>
    <recommendedName>
        <fullName evidence="3 11">Shikimate kinase</fullName>
        <shortName evidence="11">SK</shortName>
        <ecNumber evidence="3 11">2.7.1.71</ecNumber>
    </recommendedName>
</protein>
<dbReference type="InterPro" id="IPR000623">
    <property type="entry name" value="Shikimate_kinase/TSH1"/>
</dbReference>
<feature type="binding site" evidence="11">
    <location>
        <position position="80"/>
    </location>
    <ligand>
        <name>substrate</name>
    </ligand>
</feature>
<comment type="cofactor">
    <cofactor evidence="11">
        <name>Mg(2+)</name>
        <dbReference type="ChEBI" id="CHEBI:18420"/>
    </cofactor>
    <text evidence="11">Binds 1 Mg(2+) ion per subunit.</text>
</comment>
<dbReference type="PROSITE" id="PS01128">
    <property type="entry name" value="SHIKIMATE_KINASE"/>
    <property type="match status" value="1"/>
</dbReference>
<sequence length="176" mass="19674">MKKPIFLVGYRCVGKSTVAFHLARMLDVPWVDLDRDMEEHAGCSIEEFVQRHGWDAFRELEIFSLQRVLKAGFIVVATGGGIVTRPENIHTMRAQGLVFHLDAMSETVAARMAKDHKNGVVRPALKGFSALDEVQEIMASRAPLYAEAAHGTVKTDHLSPEDVALEIMQTLKQYLQ</sequence>
<keyword evidence="13" id="KW-1185">Reference proteome</keyword>
<comment type="caution">
    <text evidence="12">The sequence shown here is derived from an EMBL/GenBank/DDBJ whole genome shotgun (WGS) entry which is preliminary data.</text>
</comment>
<organism evidence="12 13">
    <name type="scientific">Desulfobotulus mexicanus</name>
    <dbReference type="NCBI Taxonomy" id="2586642"/>
    <lineage>
        <taxon>Bacteria</taxon>
        <taxon>Pseudomonadati</taxon>
        <taxon>Thermodesulfobacteriota</taxon>
        <taxon>Desulfobacteria</taxon>
        <taxon>Desulfobacterales</taxon>
        <taxon>Desulfobacteraceae</taxon>
        <taxon>Desulfobotulus</taxon>
    </lineage>
</organism>
<evidence type="ECO:0000256" key="7">
    <source>
        <dbReference type="ARBA" id="ARBA00022777"/>
    </source>
</evidence>
<keyword evidence="11" id="KW-0460">Magnesium</keyword>
<evidence type="ECO:0000256" key="6">
    <source>
        <dbReference type="ARBA" id="ARBA00022741"/>
    </source>
</evidence>
<evidence type="ECO:0000256" key="9">
    <source>
        <dbReference type="ARBA" id="ARBA00023141"/>
    </source>
</evidence>
<comment type="function">
    <text evidence="11">Catalyzes the specific phosphorylation of the 3-hydroxyl group of shikimic acid using ATP as a cosubstrate.</text>
</comment>
<comment type="catalytic activity">
    <reaction evidence="10 11">
        <text>shikimate + ATP = 3-phosphoshikimate + ADP + H(+)</text>
        <dbReference type="Rhea" id="RHEA:13121"/>
        <dbReference type="ChEBI" id="CHEBI:15378"/>
        <dbReference type="ChEBI" id="CHEBI:30616"/>
        <dbReference type="ChEBI" id="CHEBI:36208"/>
        <dbReference type="ChEBI" id="CHEBI:145989"/>
        <dbReference type="ChEBI" id="CHEBI:456216"/>
        <dbReference type="EC" id="2.7.1.71"/>
    </reaction>
</comment>
<dbReference type="UniPathway" id="UPA00053">
    <property type="reaction ID" value="UER00088"/>
</dbReference>
<comment type="caution">
    <text evidence="11">Lacks conserved residue(s) required for the propagation of feature annotation.</text>
</comment>
<evidence type="ECO:0000256" key="10">
    <source>
        <dbReference type="ARBA" id="ARBA00048567"/>
    </source>
</evidence>
<comment type="pathway">
    <text evidence="1 11">Metabolic intermediate biosynthesis; chorismate biosynthesis; chorismate from D-erythrose 4-phosphate and phosphoenolpyruvate: step 5/7.</text>
</comment>
<feature type="binding site" evidence="11">
    <location>
        <position position="122"/>
    </location>
    <ligand>
        <name>ATP</name>
        <dbReference type="ChEBI" id="CHEBI:30616"/>
    </ligand>
</feature>
<dbReference type="InterPro" id="IPR031322">
    <property type="entry name" value="Shikimate/glucono_kinase"/>
</dbReference>
<keyword evidence="4 11" id="KW-0028">Amino-acid biosynthesis</keyword>
<dbReference type="Pfam" id="PF01202">
    <property type="entry name" value="SKI"/>
    <property type="match status" value="1"/>
</dbReference>
<dbReference type="GO" id="GO:0000287">
    <property type="term" value="F:magnesium ion binding"/>
    <property type="evidence" value="ECO:0007669"/>
    <property type="project" value="UniProtKB-UniRule"/>
</dbReference>
<dbReference type="EC" id="2.7.1.71" evidence="3 11"/>
<evidence type="ECO:0000256" key="8">
    <source>
        <dbReference type="ARBA" id="ARBA00022840"/>
    </source>
</evidence>
<keyword evidence="7 11" id="KW-0418">Kinase</keyword>
<evidence type="ECO:0000256" key="1">
    <source>
        <dbReference type="ARBA" id="ARBA00004842"/>
    </source>
</evidence>
<dbReference type="InterPro" id="IPR027417">
    <property type="entry name" value="P-loop_NTPase"/>
</dbReference>
<feature type="binding site" evidence="11">
    <location>
        <position position="141"/>
    </location>
    <ligand>
        <name>substrate</name>
    </ligand>
</feature>
<comment type="similarity">
    <text evidence="2 11">Belongs to the shikimate kinase family.</text>
</comment>
<reference evidence="12 13" key="1">
    <citation type="submission" date="2019-06" db="EMBL/GenBank/DDBJ databases">
        <title>Desulfobotulus mexicanus sp. nov., a novel sulfate-reducing bacterium isolated from the sediment of an alkaline crater lake in Mexico.</title>
        <authorList>
            <person name="Hirschler-Rea A."/>
        </authorList>
    </citation>
    <scope>NUCLEOTIDE SEQUENCE [LARGE SCALE GENOMIC DNA]</scope>
    <source>
        <strain evidence="12 13">PAR22N</strain>
    </source>
</reference>
<evidence type="ECO:0000313" key="12">
    <source>
        <dbReference type="EMBL" id="TYT73143.1"/>
    </source>
</evidence>
<feature type="binding site" evidence="11">
    <location>
        <position position="58"/>
    </location>
    <ligand>
        <name>substrate</name>
    </ligand>
</feature>
<feature type="binding site" evidence="11">
    <location>
        <begin position="12"/>
        <end position="17"/>
    </location>
    <ligand>
        <name>ATP</name>
        <dbReference type="ChEBI" id="CHEBI:30616"/>
    </ligand>
</feature>
<keyword evidence="6 11" id="KW-0547">Nucleotide-binding</keyword>
<dbReference type="Gene3D" id="3.40.50.300">
    <property type="entry name" value="P-loop containing nucleotide triphosphate hydrolases"/>
    <property type="match status" value="1"/>
</dbReference>
<evidence type="ECO:0000313" key="13">
    <source>
        <dbReference type="Proteomes" id="UP000321899"/>
    </source>
</evidence>
<dbReference type="GO" id="GO:0005829">
    <property type="term" value="C:cytosol"/>
    <property type="evidence" value="ECO:0007669"/>
    <property type="project" value="TreeGrafter"/>
</dbReference>
<comment type="subcellular location">
    <subcellularLocation>
        <location evidence="11">Cytoplasm</location>
    </subcellularLocation>
</comment>
<dbReference type="GO" id="GO:0009423">
    <property type="term" value="P:chorismate biosynthetic process"/>
    <property type="evidence" value="ECO:0007669"/>
    <property type="project" value="UniProtKB-UniRule"/>
</dbReference>
<comment type="subunit">
    <text evidence="11">Monomer.</text>
</comment>
<dbReference type="EMBL" id="VDMB01000051">
    <property type="protein sequence ID" value="TYT73143.1"/>
    <property type="molecule type" value="Genomic_DNA"/>
</dbReference>
<evidence type="ECO:0000256" key="4">
    <source>
        <dbReference type="ARBA" id="ARBA00022605"/>
    </source>
</evidence>
<evidence type="ECO:0000256" key="2">
    <source>
        <dbReference type="ARBA" id="ARBA00006997"/>
    </source>
</evidence>
<dbReference type="InterPro" id="IPR023000">
    <property type="entry name" value="Shikimate_kinase_CS"/>
</dbReference>
<proteinExistence type="inferred from homology"/>
<dbReference type="SUPFAM" id="SSF52540">
    <property type="entry name" value="P-loop containing nucleoside triphosphate hydrolases"/>
    <property type="match status" value="1"/>
</dbReference>
<dbReference type="PANTHER" id="PTHR21087">
    <property type="entry name" value="SHIKIMATE KINASE"/>
    <property type="match status" value="1"/>
</dbReference>
<feature type="binding site" evidence="11">
    <location>
        <position position="16"/>
    </location>
    <ligand>
        <name>Mg(2+)</name>
        <dbReference type="ChEBI" id="CHEBI:18420"/>
    </ligand>
</feature>
<dbReference type="OrthoDB" id="9800332at2"/>
<dbReference type="HAMAP" id="MF_00109">
    <property type="entry name" value="Shikimate_kinase"/>
    <property type="match status" value="1"/>
</dbReference>
<keyword evidence="11" id="KW-0479">Metal-binding</keyword>
<name>A0A5S5MBP5_9BACT</name>
<dbReference type="GO" id="GO:0004765">
    <property type="term" value="F:shikimate kinase activity"/>
    <property type="evidence" value="ECO:0007669"/>
    <property type="project" value="UniProtKB-UniRule"/>
</dbReference>
<dbReference type="PANTHER" id="PTHR21087:SF16">
    <property type="entry name" value="SHIKIMATE KINASE 1, CHLOROPLASTIC"/>
    <property type="match status" value="1"/>
</dbReference>
<keyword evidence="5 11" id="KW-0808">Transferase</keyword>
<evidence type="ECO:0000256" key="3">
    <source>
        <dbReference type="ARBA" id="ARBA00012154"/>
    </source>
</evidence>
<keyword evidence="8 11" id="KW-0067">ATP-binding</keyword>
<dbReference type="GO" id="GO:0009073">
    <property type="term" value="P:aromatic amino acid family biosynthetic process"/>
    <property type="evidence" value="ECO:0007669"/>
    <property type="project" value="UniProtKB-KW"/>
</dbReference>
<gene>
    <name evidence="11" type="primary">aroK</name>
    <name evidence="12" type="ORF">FIM25_16670</name>
</gene>
<evidence type="ECO:0000256" key="11">
    <source>
        <dbReference type="HAMAP-Rule" id="MF_00109"/>
    </source>
</evidence>
<dbReference type="GO" id="GO:0008652">
    <property type="term" value="P:amino acid biosynthetic process"/>
    <property type="evidence" value="ECO:0007669"/>
    <property type="project" value="UniProtKB-KW"/>
</dbReference>